<comment type="similarity">
    <text evidence="1 4">Belongs to the bacterial ribosomal protein bL19 family.</text>
</comment>
<dbReference type="PANTHER" id="PTHR15680:SF9">
    <property type="entry name" value="LARGE RIBOSOMAL SUBUNIT PROTEIN BL19M"/>
    <property type="match status" value="1"/>
</dbReference>
<protein>
    <recommendedName>
        <fullName evidence="4">50S ribosomal protein L19</fullName>
    </recommendedName>
</protein>
<dbReference type="Gene3D" id="2.30.30.790">
    <property type="match status" value="1"/>
</dbReference>
<dbReference type="InterPro" id="IPR001857">
    <property type="entry name" value="Ribosomal_bL19"/>
</dbReference>
<keyword evidence="3 4" id="KW-0687">Ribonucleoprotein</keyword>
<dbReference type="PRINTS" id="PR00061">
    <property type="entry name" value="RIBOSOMALL19"/>
</dbReference>
<dbReference type="Pfam" id="PF01245">
    <property type="entry name" value="Ribosomal_L19"/>
    <property type="match status" value="1"/>
</dbReference>
<dbReference type="AlphaFoldDB" id="A0A1G2S7M1"/>
<evidence type="ECO:0000256" key="4">
    <source>
        <dbReference type="RuleBase" id="RU000559"/>
    </source>
</evidence>
<evidence type="ECO:0000256" key="1">
    <source>
        <dbReference type="ARBA" id="ARBA00005781"/>
    </source>
</evidence>
<dbReference type="GO" id="GO:0022625">
    <property type="term" value="C:cytosolic large ribosomal subunit"/>
    <property type="evidence" value="ECO:0007669"/>
    <property type="project" value="TreeGrafter"/>
</dbReference>
<dbReference type="NCBIfam" id="TIGR01024">
    <property type="entry name" value="rplS_bact"/>
    <property type="match status" value="1"/>
</dbReference>
<keyword evidence="2 5" id="KW-0689">Ribosomal protein</keyword>
<accession>A0A1G2S7M1</accession>
<evidence type="ECO:0000256" key="2">
    <source>
        <dbReference type="ARBA" id="ARBA00022980"/>
    </source>
</evidence>
<evidence type="ECO:0000313" key="6">
    <source>
        <dbReference type="Proteomes" id="UP000176997"/>
    </source>
</evidence>
<dbReference type="EMBL" id="MHUS01000014">
    <property type="protein sequence ID" value="OHA81095.1"/>
    <property type="molecule type" value="Genomic_DNA"/>
</dbReference>
<proteinExistence type="inferred from homology"/>
<dbReference type="SUPFAM" id="SSF50104">
    <property type="entry name" value="Translation proteins SH3-like domain"/>
    <property type="match status" value="1"/>
</dbReference>
<comment type="caution">
    <text evidence="5">The sequence shown here is derived from an EMBL/GenBank/DDBJ whole genome shotgun (WGS) entry which is preliminary data.</text>
</comment>
<reference evidence="5 6" key="1">
    <citation type="journal article" date="2016" name="Nat. Commun.">
        <title>Thousands of microbial genomes shed light on interconnected biogeochemical processes in an aquifer system.</title>
        <authorList>
            <person name="Anantharaman K."/>
            <person name="Brown C.T."/>
            <person name="Hug L.A."/>
            <person name="Sharon I."/>
            <person name="Castelle C.J."/>
            <person name="Probst A.J."/>
            <person name="Thomas B.C."/>
            <person name="Singh A."/>
            <person name="Wilkins M.J."/>
            <person name="Karaoz U."/>
            <person name="Brodie E.L."/>
            <person name="Williams K.H."/>
            <person name="Hubbard S.S."/>
            <person name="Banfield J.F."/>
        </authorList>
    </citation>
    <scope>NUCLEOTIDE SEQUENCE [LARGE SCALE GENOMIC DNA]</scope>
</reference>
<dbReference type="Proteomes" id="UP000176997">
    <property type="component" value="Unassembled WGS sequence"/>
</dbReference>
<gene>
    <name evidence="5" type="ORF">A2675_00730</name>
</gene>
<dbReference type="STRING" id="1802723.A2675_00730"/>
<name>A0A1G2S7M1_9BACT</name>
<organism evidence="5 6">
    <name type="scientific">Candidatus Yonathbacteria bacterium RIFCSPHIGHO2_01_FULL_51_10</name>
    <dbReference type="NCBI Taxonomy" id="1802723"/>
    <lineage>
        <taxon>Bacteria</taxon>
        <taxon>Candidatus Yonathiibacteriota</taxon>
    </lineage>
</organism>
<evidence type="ECO:0000313" key="5">
    <source>
        <dbReference type="EMBL" id="OHA81095.1"/>
    </source>
</evidence>
<dbReference type="GO" id="GO:0003735">
    <property type="term" value="F:structural constituent of ribosome"/>
    <property type="evidence" value="ECO:0007669"/>
    <property type="project" value="InterPro"/>
</dbReference>
<sequence>MAISLTPVNVAARTKLDIRSGDTVRVSLKIEEKGKTRLQAFEGLVIAVKHGKSSGGTFTVRKNASSVGVEKTFPIFAPVIEKIEVLRRSKVRRSKLYYIREKVAREVSHKMRNMMIMAGRAGSTDIAEAEEEIELPLEESTEVTPATDAPEVIAEIIESKEAETTEEVTKE</sequence>
<evidence type="ECO:0000256" key="3">
    <source>
        <dbReference type="ARBA" id="ARBA00023274"/>
    </source>
</evidence>
<dbReference type="InterPro" id="IPR018257">
    <property type="entry name" value="Ribosomal_bL19_CS"/>
</dbReference>
<dbReference type="InterPro" id="IPR038657">
    <property type="entry name" value="Ribosomal_bL19_sf"/>
</dbReference>
<dbReference type="InterPro" id="IPR008991">
    <property type="entry name" value="Translation_prot_SH3-like_sf"/>
</dbReference>
<dbReference type="PANTHER" id="PTHR15680">
    <property type="entry name" value="RIBOSOMAL PROTEIN L19"/>
    <property type="match status" value="1"/>
</dbReference>
<comment type="function">
    <text evidence="4">This protein is located at the 30S-50S ribosomal subunit interface and may play a role in the structure and function of the aminoacyl-tRNA binding site.</text>
</comment>
<dbReference type="PROSITE" id="PS01015">
    <property type="entry name" value="RIBOSOMAL_L19"/>
    <property type="match status" value="1"/>
</dbReference>
<dbReference type="GO" id="GO:0006412">
    <property type="term" value="P:translation"/>
    <property type="evidence" value="ECO:0007669"/>
    <property type="project" value="InterPro"/>
</dbReference>